<dbReference type="InterPro" id="IPR001173">
    <property type="entry name" value="Glyco_trans_2-like"/>
</dbReference>
<dbReference type="Gene3D" id="3.90.550.10">
    <property type="entry name" value="Spore Coat Polysaccharide Biosynthesis Protein SpsA, Chain A"/>
    <property type="match status" value="1"/>
</dbReference>
<feature type="domain" description="Glycosyltransferase 2-like" evidence="8">
    <location>
        <begin position="15"/>
        <end position="164"/>
    </location>
</feature>
<name>A0A4P7ULG4_DESDE</name>
<comment type="subcellular location">
    <subcellularLocation>
        <location evidence="1">Membrane</location>
        <topology evidence="1">Multi-pass membrane protein</topology>
    </subcellularLocation>
</comment>
<evidence type="ECO:0000256" key="3">
    <source>
        <dbReference type="ARBA" id="ARBA00022679"/>
    </source>
</evidence>
<evidence type="ECO:0000256" key="5">
    <source>
        <dbReference type="ARBA" id="ARBA00022989"/>
    </source>
</evidence>
<dbReference type="EMBL" id="CP036295">
    <property type="protein sequence ID" value="QCC86657.1"/>
    <property type="molecule type" value="Genomic_DNA"/>
</dbReference>
<keyword evidence="6 7" id="KW-0472">Membrane</keyword>
<proteinExistence type="predicted"/>
<evidence type="ECO:0000256" key="4">
    <source>
        <dbReference type="ARBA" id="ARBA00022692"/>
    </source>
</evidence>
<protein>
    <submittedName>
        <fullName evidence="9">Glycosyltransferase</fullName>
    </submittedName>
</protein>
<evidence type="ECO:0000256" key="2">
    <source>
        <dbReference type="ARBA" id="ARBA00022676"/>
    </source>
</evidence>
<feature type="transmembrane region" description="Helical" evidence="7">
    <location>
        <begin position="246"/>
        <end position="267"/>
    </location>
</feature>
<evidence type="ECO:0000256" key="6">
    <source>
        <dbReference type="ARBA" id="ARBA00023136"/>
    </source>
</evidence>
<dbReference type="PANTHER" id="PTHR48090">
    <property type="entry name" value="UNDECAPRENYL-PHOSPHATE 4-DEOXY-4-FORMAMIDO-L-ARABINOSE TRANSFERASE-RELATED"/>
    <property type="match status" value="1"/>
</dbReference>
<keyword evidence="3 9" id="KW-0808">Transferase</keyword>
<gene>
    <name evidence="9" type="ORF">DDIC_12370</name>
</gene>
<evidence type="ECO:0000259" key="8">
    <source>
        <dbReference type="Pfam" id="PF00535"/>
    </source>
</evidence>
<sequence>MEEAALSRPAPLLALVVPCYNEEETLPRTLDALAGLLNDLKQQGRVHADSFALYVNDGSRDRTWEILEQRHAADPFCRAVGFAANAGHQNAVWAGMITARDWGVDCIISLDADLQDDIAAIPEMIASYAAGNEIVYGVRNDRSTDTAFKRRTAHMFYGFMRWLKVPLIPDHADYRLVARPVLEALDGIQEQSLFLRGLFPAMGFKSAQVYYVRQSRMAGESKYPFWKMVSFAWKGITACSAAPLRIAGLMSMLCMVAALSFSGVSLLKYAMGETIQGWTSLIIVVLLLGAVQLFCLALVGEYLAKVFTEVRHRPRYIIAKKL</sequence>
<organism evidence="9 10">
    <name type="scientific">Desulfovibrio desulfuricans</name>
    <dbReference type="NCBI Taxonomy" id="876"/>
    <lineage>
        <taxon>Bacteria</taxon>
        <taxon>Pseudomonadati</taxon>
        <taxon>Thermodesulfobacteriota</taxon>
        <taxon>Desulfovibrionia</taxon>
        <taxon>Desulfovibrionales</taxon>
        <taxon>Desulfovibrionaceae</taxon>
        <taxon>Desulfovibrio</taxon>
    </lineage>
</organism>
<dbReference type="GO" id="GO:0005886">
    <property type="term" value="C:plasma membrane"/>
    <property type="evidence" value="ECO:0007669"/>
    <property type="project" value="TreeGrafter"/>
</dbReference>
<dbReference type="OrthoDB" id="9802649at2"/>
<evidence type="ECO:0000313" key="9">
    <source>
        <dbReference type="EMBL" id="QCC86657.1"/>
    </source>
</evidence>
<dbReference type="InterPro" id="IPR029044">
    <property type="entry name" value="Nucleotide-diphossugar_trans"/>
</dbReference>
<dbReference type="InterPro" id="IPR050256">
    <property type="entry name" value="Glycosyltransferase_2"/>
</dbReference>
<dbReference type="Proteomes" id="UP000297065">
    <property type="component" value="Chromosome"/>
</dbReference>
<evidence type="ECO:0000313" key="10">
    <source>
        <dbReference type="Proteomes" id="UP000297065"/>
    </source>
</evidence>
<dbReference type="CDD" id="cd04187">
    <property type="entry name" value="DPM1_like_bac"/>
    <property type="match status" value="1"/>
</dbReference>
<accession>A0A4P7ULG4</accession>
<dbReference type="Pfam" id="PF00535">
    <property type="entry name" value="Glycos_transf_2"/>
    <property type="match status" value="1"/>
</dbReference>
<reference evidence="9 10" key="1">
    <citation type="submission" date="2019-02" db="EMBL/GenBank/DDBJ databases">
        <title>Complete Genome Sequence of Desulfovibrio desulfuricans IC1, a Sulfonate Utilizing Anaerobe.</title>
        <authorList>
            <person name="Day L.A."/>
            <person name="De Leon K.B."/>
            <person name="Wall J.D."/>
        </authorList>
    </citation>
    <scope>NUCLEOTIDE SEQUENCE [LARGE SCALE GENOMIC DNA]</scope>
    <source>
        <strain evidence="9 10">IC1</strain>
    </source>
</reference>
<keyword evidence="4 7" id="KW-0812">Transmembrane</keyword>
<dbReference type="PANTHER" id="PTHR48090:SF1">
    <property type="entry name" value="PROPHAGE BACTOPRENOL GLUCOSYL TRANSFERASE HOMOLOG"/>
    <property type="match status" value="1"/>
</dbReference>
<feature type="transmembrane region" description="Helical" evidence="7">
    <location>
        <begin position="279"/>
        <end position="299"/>
    </location>
</feature>
<evidence type="ECO:0000256" key="1">
    <source>
        <dbReference type="ARBA" id="ARBA00004141"/>
    </source>
</evidence>
<keyword evidence="2" id="KW-0328">Glycosyltransferase</keyword>
<dbReference type="AlphaFoldDB" id="A0A4P7ULG4"/>
<evidence type="ECO:0000256" key="7">
    <source>
        <dbReference type="SAM" id="Phobius"/>
    </source>
</evidence>
<keyword evidence="5 7" id="KW-1133">Transmembrane helix</keyword>
<dbReference type="RefSeq" id="WP_136400721.1">
    <property type="nucleotide sequence ID" value="NZ_CP036295.1"/>
</dbReference>
<dbReference type="SUPFAM" id="SSF53448">
    <property type="entry name" value="Nucleotide-diphospho-sugar transferases"/>
    <property type="match status" value="1"/>
</dbReference>
<dbReference type="GO" id="GO:0016757">
    <property type="term" value="F:glycosyltransferase activity"/>
    <property type="evidence" value="ECO:0007669"/>
    <property type="project" value="UniProtKB-KW"/>
</dbReference>